<dbReference type="InterPro" id="IPR039261">
    <property type="entry name" value="FNR_nucleotide-bd"/>
</dbReference>
<dbReference type="RefSeq" id="WP_321547554.1">
    <property type="nucleotide sequence ID" value="NZ_JAXIVS010000007.1"/>
</dbReference>
<dbReference type="InterPro" id="IPR017938">
    <property type="entry name" value="Riboflavin_synthase-like_b-brl"/>
</dbReference>
<dbReference type="CDD" id="cd06193">
    <property type="entry name" value="siderophore_interacting"/>
    <property type="match status" value="1"/>
</dbReference>
<dbReference type="Proteomes" id="UP001291309">
    <property type="component" value="Unassembled WGS sequence"/>
</dbReference>
<gene>
    <name evidence="2" type="ORF">SYV04_20545</name>
</gene>
<sequence length="233" mass="24099">MTSAKAALQGVIGRLLFRDATVTRVEDLGPHFRRLVLSGPALRGVTWTPGDKLQIFLPGIGTRAYTPLRWDAGTGETELLAYLHGEGPGSQWARTVKPGAAIQVFGPRGSLVVGGTPPAVVIGDETSLALARANGAPERTVLEVTDTGETRAALDALGLSGATLVARQSNEAHREVLVEAVANALQAHPGAPLVLSGRAAAIQGVRQGLKARGIGLASVKAKAYWAPGKVGLD</sequence>
<organism evidence="2 3">
    <name type="scientific">Hyalangium rubrum</name>
    <dbReference type="NCBI Taxonomy" id="3103134"/>
    <lineage>
        <taxon>Bacteria</taxon>
        <taxon>Pseudomonadati</taxon>
        <taxon>Myxococcota</taxon>
        <taxon>Myxococcia</taxon>
        <taxon>Myxococcales</taxon>
        <taxon>Cystobacterineae</taxon>
        <taxon>Archangiaceae</taxon>
        <taxon>Hyalangium</taxon>
    </lineage>
</organism>
<dbReference type="PANTHER" id="PTHR30157">
    <property type="entry name" value="FERRIC REDUCTASE, NADPH-DEPENDENT"/>
    <property type="match status" value="1"/>
</dbReference>
<proteinExistence type="predicted"/>
<dbReference type="Gene3D" id="2.40.30.10">
    <property type="entry name" value="Translation factors"/>
    <property type="match status" value="2"/>
</dbReference>
<keyword evidence="3" id="KW-1185">Reference proteome</keyword>
<dbReference type="SUPFAM" id="SSF63380">
    <property type="entry name" value="Riboflavin synthase domain-like"/>
    <property type="match status" value="1"/>
</dbReference>
<dbReference type="Gene3D" id="3.40.50.80">
    <property type="entry name" value="Nucleotide-binding domain of ferredoxin-NADP reductase (FNR) module"/>
    <property type="match status" value="1"/>
</dbReference>
<protein>
    <submittedName>
        <fullName evidence="2">Siderophore-interacting protein</fullName>
    </submittedName>
</protein>
<dbReference type="PROSITE" id="PS51384">
    <property type="entry name" value="FAD_FR"/>
    <property type="match status" value="1"/>
</dbReference>
<dbReference type="Pfam" id="PF08021">
    <property type="entry name" value="FAD_binding_9"/>
    <property type="match status" value="1"/>
</dbReference>
<dbReference type="InterPro" id="IPR013113">
    <property type="entry name" value="SIP_FAD-bd"/>
</dbReference>
<dbReference type="InterPro" id="IPR039374">
    <property type="entry name" value="SIP_fam"/>
</dbReference>
<feature type="domain" description="FAD-binding FR-type" evidence="1">
    <location>
        <begin position="15"/>
        <end position="114"/>
    </location>
</feature>
<reference evidence="2 3" key="1">
    <citation type="submission" date="2023-12" db="EMBL/GenBank/DDBJ databases">
        <title>the genome sequence of Hyalangium sp. s54d21.</title>
        <authorList>
            <person name="Zhang X."/>
        </authorList>
    </citation>
    <scope>NUCLEOTIDE SEQUENCE [LARGE SCALE GENOMIC DNA]</scope>
    <source>
        <strain evidence="3">s54d21</strain>
    </source>
</reference>
<name>A0ABU5H658_9BACT</name>
<dbReference type="InterPro" id="IPR017927">
    <property type="entry name" value="FAD-bd_FR_type"/>
</dbReference>
<accession>A0ABU5H658</accession>
<evidence type="ECO:0000259" key="1">
    <source>
        <dbReference type="PROSITE" id="PS51384"/>
    </source>
</evidence>
<evidence type="ECO:0000313" key="2">
    <source>
        <dbReference type="EMBL" id="MDY7228825.1"/>
    </source>
</evidence>
<comment type="caution">
    <text evidence="2">The sequence shown here is derived from an EMBL/GenBank/DDBJ whole genome shotgun (WGS) entry which is preliminary data.</text>
</comment>
<evidence type="ECO:0000313" key="3">
    <source>
        <dbReference type="Proteomes" id="UP001291309"/>
    </source>
</evidence>
<dbReference type="PANTHER" id="PTHR30157:SF0">
    <property type="entry name" value="NADPH-DEPENDENT FERRIC-CHELATE REDUCTASE"/>
    <property type="match status" value="1"/>
</dbReference>
<dbReference type="EMBL" id="JAXIVS010000007">
    <property type="protein sequence ID" value="MDY7228825.1"/>
    <property type="molecule type" value="Genomic_DNA"/>
</dbReference>